<reference evidence="2 3" key="1">
    <citation type="journal article" date="2019" name="Microbiol. Resour. Announc.">
        <title>Draft Genome Sequence of the Most Traditional epsilon-Poly-l-Lysine Producer, Streptomyces albulus NBRC14147.</title>
        <authorList>
            <person name="Yamanaka K."/>
            <person name="Hamano Y."/>
        </authorList>
    </citation>
    <scope>NUCLEOTIDE SEQUENCE [LARGE SCALE GENOMIC DNA]</scope>
    <source>
        <strain evidence="2 3">NBRC 14147</strain>
    </source>
</reference>
<dbReference type="SUPFAM" id="SSF56112">
    <property type="entry name" value="Protein kinase-like (PK-like)"/>
    <property type="match status" value="1"/>
</dbReference>
<accession>A0A401RAN2</accession>
<evidence type="ECO:0000259" key="1">
    <source>
        <dbReference type="Pfam" id="PF01636"/>
    </source>
</evidence>
<protein>
    <submittedName>
        <fullName evidence="2">Aminoglycoside phosphotransferase</fullName>
    </submittedName>
</protein>
<dbReference type="Proteomes" id="UP000288351">
    <property type="component" value="Unassembled WGS sequence"/>
</dbReference>
<organism evidence="2 3">
    <name type="scientific">Streptomyces noursei</name>
    <name type="common">Streptomyces albulus</name>
    <dbReference type="NCBI Taxonomy" id="1971"/>
    <lineage>
        <taxon>Bacteria</taxon>
        <taxon>Bacillati</taxon>
        <taxon>Actinomycetota</taxon>
        <taxon>Actinomycetes</taxon>
        <taxon>Kitasatosporales</taxon>
        <taxon>Streptomycetaceae</taxon>
        <taxon>Streptomyces</taxon>
    </lineage>
</organism>
<dbReference type="InterPro" id="IPR011009">
    <property type="entry name" value="Kinase-like_dom_sf"/>
</dbReference>
<sequence length="301" mass="33351">MDAVVNHQGLTEASAARALASACSQVGLVSQSADLLRLGENAIYALPSEGVAVRVARADIEDIKRKVAKELAVSRWLTSQGFPAVRPFDELPQPVQADGRLVTFWEYVPPSHAEPDLTDLAGLLRDLHTLPRPDFPLPVLDPFPIMRRRLTLAEGVERQDVEFLTEACDRSEAAFRSIMADDTGGLIHGDAHRGNLLARDGQVLLIDYEAVAIGPRAWDLIPTATAVDRFGLPPAIYTAFCRTYGRDVTDWHGYHALRTVRELGMTTWLMQNAHSGPAAAEFALRMDSLRKEDRERRWHAL</sequence>
<feature type="domain" description="Aminoglycoside phosphotransferase" evidence="1">
    <location>
        <begin position="55"/>
        <end position="256"/>
    </location>
</feature>
<name>A0A401RAN2_STRNR</name>
<dbReference type="Gene3D" id="3.90.1200.10">
    <property type="match status" value="1"/>
</dbReference>
<comment type="caution">
    <text evidence="2">The sequence shown here is derived from an EMBL/GenBank/DDBJ whole genome shotgun (WGS) entry which is preliminary data.</text>
</comment>
<dbReference type="EMBL" id="BHXC01000007">
    <property type="protein sequence ID" value="GCB94709.1"/>
    <property type="molecule type" value="Genomic_DNA"/>
</dbReference>
<evidence type="ECO:0000313" key="3">
    <source>
        <dbReference type="Proteomes" id="UP000288351"/>
    </source>
</evidence>
<gene>
    <name evidence="2" type="ORF">SALB_07510</name>
</gene>
<keyword evidence="2" id="KW-0808">Transferase</keyword>
<dbReference type="InterPro" id="IPR002575">
    <property type="entry name" value="Aminoglycoside_PTrfase"/>
</dbReference>
<dbReference type="RefSeq" id="WP_236664388.1">
    <property type="nucleotide sequence ID" value="NZ_BHXC01000007.1"/>
</dbReference>
<evidence type="ECO:0000313" key="2">
    <source>
        <dbReference type="EMBL" id="GCB94709.1"/>
    </source>
</evidence>
<dbReference type="GO" id="GO:0016740">
    <property type="term" value="F:transferase activity"/>
    <property type="evidence" value="ECO:0007669"/>
    <property type="project" value="UniProtKB-KW"/>
</dbReference>
<proteinExistence type="predicted"/>
<dbReference type="AlphaFoldDB" id="A0A401RAN2"/>
<dbReference type="Pfam" id="PF01636">
    <property type="entry name" value="APH"/>
    <property type="match status" value="1"/>
</dbReference>